<reference evidence="3 4" key="1">
    <citation type="submission" date="2017-05" db="EMBL/GenBank/DDBJ databases">
        <authorList>
            <person name="Varghese N."/>
            <person name="Submissions S."/>
        </authorList>
    </citation>
    <scope>NUCLEOTIDE SEQUENCE [LARGE SCALE GENOMIC DNA]</scope>
    <source>
        <strain evidence="3 4">DSM 100094</strain>
    </source>
</reference>
<dbReference type="RefSeq" id="WP_142664779.1">
    <property type="nucleotide sequence ID" value="NZ_FXTK01000027.1"/>
</dbReference>
<feature type="non-terminal residue" evidence="3">
    <location>
        <position position="1"/>
    </location>
</feature>
<gene>
    <name evidence="3" type="ORF">SAMN06265221_12739</name>
</gene>
<evidence type="ECO:0000256" key="1">
    <source>
        <dbReference type="SAM" id="MobiDB-lite"/>
    </source>
</evidence>
<evidence type="ECO:0000313" key="4">
    <source>
        <dbReference type="Proteomes" id="UP000319014"/>
    </source>
</evidence>
<feature type="compositionally biased region" description="Polar residues" evidence="1">
    <location>
        <begin position="179"/>
        <end position="188"/>
    </location>
</feature>
<proteinExistence type="predicted"/>
<dbReference type="OrthoDB" id="7488837at2"/>
<feature type="domain" description="Plasmid replication protein C N-terminal" evidence="2">
    <location>
        <begin position="3"/>
        <end position="109"/>
    </location>
</feature>
<dbReference type="Proteomes" id="UP000319014">
    <property type="component" value="Unassembled WGS sequence"/>
</dbReference>
<protein>
    <submittedName>
        <fullName evidence="3">Replication initiation protein RepC</fullName>
    </submittedName>
</protein>
<sequence length="351" mass="38617">TAPDRDPVCFCAQQDLAQELGISDRALRGHEKALANLGLIEIDTAANGRRSGRALSNGRRLGINLRPLIVLLPQLIALDARHREEARSCQVLRLECSAAKRDVKLLLEKLLILRPSHPALAALLQRRSAWPRRYAVLVGSDCLAAHLAEIQLLRSECEELLRYLPKPSGRAEAQLPAIQKTTPESSESCKGAETTRITDPERDWQIASTEVDKAADPNPTACGAGAEDHSHNLRWLTPQVLRDLASPDLRAHLDLFCPDGLPCPRSFRTAVFHLLPHLHIGEEVMHEAAAVFGDLAACLTVLMIDANRDHPTHPIRCPGAALRRFTQLQARGTFNLAGALVGLRHRRRGIS</sequence>
<evidence type="ECO:0000313" key="3">
    <source>
        <dbReference type="EMBL" id="SMO97266.1"/>
    </source>
</evidence>
<feature type="region of interest" description="Disordered" evidence="1">
    <location>
        <begin position="172"/>
        <end position="194"/>
    </location>
</feature>
<accession>A0A521FMC5</accession>
<name>A0A521FMC5_9RHOB</name>
<dbReference type="AlphaFoldDB" id="A0A521FMC5"/>
<dbReference type="InterPro" id="IPR005090">
    <property type="entry name" value="RepC_N"/>
</dbReference>
<evidence type="ECO:0000259" key="2">
    <source>
        <dbReference type="Pfam" id="PF03428"/>
    </source>
</evidence>
<dbReference type="EMBL" id="FXTK01000027">
    <property type="protein sequence ID" value="SMO97266.1"/>
    <property type="molecule type" value="Genomic_DNA"/>
</dbReference>
<dbReference type="Pfam" id="PF03428">
    <property type="entry name" value="RP-C"/>
    <property type="match status" value="1"/>
</dbReference>
<organism evidence="3 4">
    <name type="scientific">Paracoccus laeviglucosivorans</name>
    <dbReference type="NCBI Taxonomy" id="1197861"/>
    <lineage>
        <taxon>Bacteria</taxon>
        <taxon>Pseudomonadati</taxon>
        <taxon>Pseudomonadota</taxon>
        <taxon>Alphaproteobacteria</taxon>
        <taxon>Rhodobacterales</taxon>
        <taxon>Paracoccaceae</taxon>
        <taxon>Paracoccus</taxon>
    </lineage>
</organism>
<keyword evidence="4" id="KW-1185">Reference proteome</keyword>